<dbReference type="SMART" id="SM00507">
    <property type="entry name" value="HNHc"/>
    <property type="match status" value="1"/>
</dbReference>
<evidence type="ECO:0000313" key="2">
    <source>
        <dbReference type="EMBL" id="KKN07406.1"/>
    </source>
</evidence>
<dbReference type="EMBL" id="LAZR01004575">
    <property type="protein sequence ID" value="KKN07406.1"/>
    <property type="molecule type" value="Genomic_DNA"/>
</dbReference>
<feature type="domain" description="HNH nuclease" evidence="1">
    <location>
        <begin position="38"/>
        <end position="86"/>
    </location>
</feature>
<evidence type="ECO:0000259" key="1">
    <source>
        <dbReference type="SMART" id="SM00507"/>
    </source>
</evidence>
<reference evidence="2" key="1">
    <citation type="journal article" date="2015" name="Nature">
        <title>Complex archaea that bridge the gap between prokaryotes and eukaryotes.</title>
        <authorList>
            <person name="Spang A."/>
            <person name="Saw J.H."/>
            <person name="Jorgensen S.L."/>
            <person name="Zaremba-Niedzwiedzka K."/>
            <person name="Martijn J."/>
            <person name="Lind A.E."/>
            <person name="van Eijk R."/>
            <person name="Schleper C."/>
            <person name="Guy L."/>
            <person name="Ettema T.J."/>
        </authorList>
    </citation>
    <scope>NUCLEOTIDE SEQUENCE</scope>
</reference>
<dbReference type="CDD" id="cd00085">
    <property type="entry name" value="HNHc"/>
    <property type="match status" value="1"/>
</dbReference>
<dbReference type="InterPro" id="IPR003615">
    <property type="entry name" value="HNH_nuc"/>
</dbReference>
<dbReference type="GO" id="GO:0004519">
    <property type="term" value="F:endonuclease activity"/>
    <property type="evidence" value="ECO:0007669"/>
    <property type="project" value="InterPro"/>
</dbReference>
<comment type="caution">
    <text evidence="2">The sequence shown here is derived from an EMBL/GenBank/DDBJ whole genome shotgun (WGS) entry which is preliminary data.</text>
</comment>
<dbReference type="AlphaFoldDB" id="A0A0F9Q2E0"/>
<proteinExistence type="predicted"/>
<dbReference type="GO" id="GO:0003676">
    <property type="term" value="F:nucleic acid binding"/>
    <property type="evidence" value="ECO:0007669"/>
    <property type="project" value="InterPro"/>
</dbReference>
<dbReference type="Pfam" id="PF01844">
    <property type="entry name" value="HNH"/>
    <property type="match status" value="1"/>
</dbReference>
<gene>
    <name evidence="2" type="ORF">LCGC14_1067530</name>
</gene>
<dbReference type="GO" id="GO:0008270">
    <property type="term" value="F:zinc ion binding"/>
    <property type="evidence" value="ECO:0007669"/>
    <property type="project" value="InterPro"/>
</dbReference>
<dbReference type="InterPro" id="IPR002711">
    <property type="entry name" value="HNH"/>
</dbReference>
<protein>
    <recommendedName>
        <fullName evidence="1">HNH nuclease domain-containing protein</fullName>
    </recommendedName>
</protein>
<organism evidence="2">
    <name type="scientific">marine sediment metagenome</name>
    <dbReference type="NCBI Taxonomy" id="412755"/>
    <lineage>
        <taxon>unclassified sequences</taxon>
        <taxon>metagenomes</taxon>
        <taxon>ecological metagenomes</taxon>
    </lineage>
</organism>
<sequence length="131" mass="16002">MKMNLSNEAIMRGFRLENGIVIKYTIYGRKRKNWRNRRGYSRQFIKDLCEKCKADKKLTIHHIVPLSKKKDYSEKNCMTLCESCHKKVHRRQRNLDRKRKKNLNRLKEEKLKEEDLLMLEQDEWGSYRIIS</sequence>
<name>A0A0F9Q2E0_9ZZZZ</name>
<dbReference type="Gene3D" id="1.10.30.50">
    <property type="match status" value="1"/>
</dbReference>
<accession>A0A0F9Q2E0</accession>